<evidence type="ECO:0000256" key="6">
    <source>
        <dbReference type="ARBA" id="ARBA00049738"/>
    </source>
</evidence>
<feature type="transmembrane region" description="Helical" evidence="7">
    <location>
        <begin position="225"/>
        <end position="249"/>
    </location>
</feature>
<proteinExistence type="predicted"/>
<keyword evidence="3 7" id="KW-0812">Transmembrane</keyword>
<feature type="transmembrane region" description="Helical" evidence="7">
    <location>
        <begin position="393"/>
        <end position="412"/>
    </location>
</feature>
<accession>Q09KQ0</accession>
<feature type="transmembrane region" description="Helical" evidence="7">
    <location>
        <begin position="48"/>
        <end position="66"/>
    </location>
</feature>
<evidence type="ECO:0000256" key="7">
    <source>
        <dbReference type="SAM" id="Phobius"/>
    </source>
</evidence>
<feature type="transmembrane region" description="Helical" evidence="7">
    <location>
        <begin position="371"/>
        <end position="387"/>
    </location>
</feature>
<evidence type="ECO:0000256" key="4">
    <source>
        <dbReference type="ARBA" id="ARBA00022989"/>
    </source>
</evidence>
<dbReference type="PANTHER" id="PTHR30250:SF11">
    <property type="entry name" value="O-ANTIGEN TRANSPORTER-RELATED"/>
    <property type="match status" value="1"/>
</dbReference>
<feature type="transmembrane region" description="Helical" evidence="7">
    <location>
        <begin position="174"/>
        <end position="191"/>
    </location>
</feature>
<feature type="transmembrane region" description="Helical" evidence="7">
    <location>
        <begin position="139"/>
        <end position="162"/>
    </location>
</feature>
<protein>
    <recommendedName>
        <fullName evidence="6">Putative O-antigen transporter</fullName>
    </recommendedName>
</protein>
<gene>
    <name evidence="8" type="primary">wzx</name>
</gene>
<name>Q09KQ0_SHIBO</name>
<evidence type="ECO:0000256" key="5">
    <source>
        <dbReference type="ARBA" id="ARBA00023136"/>
    </source>
</evidence>
<feature type="transmembrane region" description="Helical" evidence="7">
    <location>
        <begin position="78"/>
        <end position="100"/>
    </location>
</feature>
<dbReference type="AlphaFoldDB" id="Q09KQ0"/>
<evidence type="ECO:0000256" key="2">
    <source>
        <dbReference type="ARBA" id="ARBA00022475"/>
    </source>
</evidence>
<keyword evidence="4 7" id="KW-1133">Transmembrane helix</keyword>
<sequence>MKKKKAASHLIILTVGTLLTAFLNFATQIILARHMIPSDFGSFSSAFYLVMTLAPLCGFGIPQFWLKVFGSEGWAGTRFIVPSLIFTAITTSLIIMLLSGWFYYTEYNKHEFLYLLSFVVLSQVIIELLGAVYQLEENYIAVSLIQLSVISLRFISLIFLFLIFKHLTTDSVSLIYALDSLIIIIFTYGVFRRIIKKEIKLKGHIKNDNIQSLTINIKDMIKESAVFGIAGVFYMIYFQVNIILVKYFISPIDAGYYSVAFLFISAAILLPTVIYQKYLLPKLHRWAYQDLKKLKNVYKYGNISMFLFGVVVSILIWFLCPMIVYSLFGEKYMSSIKLIRFLSLSIPIIYLASNSGAILVTKNNMQAKVKIMFVASFISLLVFFVTFRNMGVYAGVLATILSNLFICIAYNYKSIVFFRGE</sequence>
<dbReference type="PANTHER" id="PTHR30250">
    <property type="entry name" value="PST FAMILY PREDICTED COLANIC ACID TRANSPORTER"/>
    <property type="match status" value="1"/>
</dbReference>
<dbReference type="EMBL" id="DQ875941">
    <property type="protein sequence ID" value="ABI55339.1"/>
    <property type="molecule type" value="Genomic_DNA"/>
</dbReference>
<dbReference type="GO" id="GO:0005886">
    <property type="term" value="C:plasma membrane"/>
    <property type="evidence" value="ECO:0007669"/>
    <property type="project" value="UniProtKB-SubCell"/>
</dbReference>
<comment type="subcellular location">
    <subcellularLocation>
        <location evidence="1">Cell membrane</location>
        <topology evidence="1">Multi-pass membrane protein</topology>
    </subcellularLocation>
</comment>
<keyword evidence="2" id="KW-1003">Cell membrane</keyword>
<evidence type="ECO:0000256" key="1">
    <source>
        <dbReference type="ARBA" id="ARBA00004651"/>
    </source>
</evidence>
<evidence type="ECO:0000256" key="3">
    <source>
        <dbReference type="ARBA" id="ARBA00022692"/>
    </source>
</evidence>
<feature type="transmembrane region" description="Helical" evidence="7">
    <location>
        <begin position="112"/>
        <end position="132"/>
    </location>
</feature>
<reference evidence="8" key="1">
    <citation type="journal article" date="2006" name="Biochem. Biophys. Res. Commun.">
        <title>Structural and genetic characterization of Shigella boydii type 17 O antigen and confirmation of two new genes involved in the synthesis of glucolactilic acid.</title>
        <authorList>
            <person name="Senchenkova S.N."/>
            <person name="Feng L."/>
            <person name="Wang Q."/>
            <person name="Perepelov A.V."/>
            <person name="Qin D."/>
            <person name="Shevelev S.D."/>
            <person name="Ren Y."/>
            <person name="Shashkov A.S."/>
            <person name="Knirel Y.A."/>
            <person name="Wang L."/>
        </authorList>
    </citation>
    <scope>NUCLEOTIDE SEQUENCE</scope>
</reference>
<feature type="transmembrane region" description="Helical" evidence="7">
    <location>
        <begin position="303"/>
        <end position="326"/>
    </location>
</feature>
<dbReference type="Pfam" id="PF01943">
    <property type="entry name" value="Polysacc_synt"/>
    <property type="match status" value="1"/>
</dbReference>
<evidence type="ECO:0000313" key="8">
    <source>
        <dbReference type="EMBL" id="ABI55339.1"/>
    </source>
</evidence>
<dbReference type="InterPro" id="IPR050833">
    <property type="entry name" value="Poly_Biosynth_Transport"/>
</dbReference>
<keyword evidence="5 7" id="KW-0472">Membrane</keyword>
<dbReference type="RefSeq" id="WP_053887388.1">
    <property type="nucleotide sequence ID" value="NZ_PSSR01000002.1"/>
</dbReference>
<dbReference type="InterPro" id="IPR002797">
    <property type="entry name" value="Polysacc_synth"/>
</dbReference>
<feature type="transmembrane region" description="Helical" evidence="7">
    <location>
        <begin position="338"/>
        <end position="359"/>
    </location>
</feature>
<feature type="transmembrane region" description="Helical" evidence="7">
    <location>
        <begin position="255"/>
        <end position="275"/>
    </location>
</feature>
<organism evidence="8">
    <name type="scientific">Shigella boydii</name>
    <dbReference type="NCBI Taxonomy" id="621"/>
    <lineage>
        <taxon>Bacteria</taxon>
        <taxon>Pseudomonadati</taxon>
        <taxon>Pseudomonadota</taxon>
        <taxon>Gammaproteobacteria</taxon>
        <taxon>Enterobacterales</taxon>
        <taxon>Enterobacteriaceae</taxon>
        <taxon>Shigella</taxon>
    </lineage>
</organism>